<protein>
    <recommendedName>
        <fullName evidence="11">Membrane insertase YidC/Oxa/ALB C-terminal domain-containing protein</fullName>
    </recommendedName>
</protein>
<dbReference type="CDD" id="cd20070">
    <property type="entry name" value="5TM_YidC_Alb3"/>
    <property type="match status" value="1"/>
</dbReference>
<evidence type="ECO:0000256" key="10">
    <source>
        <dbReference type="SAM" id="Phobius"/>
    </source>
</evidence>
<evidence type="ECO:0000256" key="6">
    <source>
        <dbReference type="ARBA" id="ARBA00022989"/>
    </source>
</evidence>
<keyword evidence="2" id="KW-0813">Transport</keyword>
<dbReference type="EMBL" id="NVWI01000004">
    <property type="protein sequence ID" value="PCJ41823.1"/>
    <property type="molecule type" value="Genomic_DNA"/>
</dbReference>
<name>A0A2A5CK59_9GAMM</name>
<feature type="transmembrane region" description="Helical" evidence="10">
    <location>
        <begin position="165"/>
        <end position="181"/>
    </location>
</feature>
<evidence type="ECO:0000313" key="12">
    <source>
        <dbReference type="EMBL" id="PCJ41823.1"/>
    </source>
</evidence>
<keyword evidence="8" id="KW-0143">Chaperone</keyword>
<feature type="transmembrane region" description="Helical" evidence="10">
    <location>
        <begin position="27"/>
        <end position="46"/>
    </location>
</feature>
<reference evidence="14" key="1">
    <citation type="submission" date="2017-08" db="EMBL/GenBank/DDBJ databases">
        <title>A dynamic microbial community with high functional redundancy inhabits the cold, oxic subseafloor aquifer.</title>
        <authorList>
            <person name="Tully B.J."/>
            <person name="Wheat C.G."/>
            <person name="Glazer B.T."/>
            <person name="Huber J.A."/>
        </authorList>
    </citation>
    <scope>NUCLEOTIDE SEQUENCE [LARGE SCALE GENOMIC DNA]</scope>
</reference>
<organism evidence="13 14">
    <name type="scientific">SAR86 cluster bacterium</name>
    <dbReference type="NCBI Taxonomy" id="2030880"/>
    <lineage>
        <taxon>Bacteria</taxon>
        <taxon>Pseudomonadati</taxon>
        <taxon>Pseudomonadota</taxon>
        <taxon>Gammaproteobacteria</taxon>
        <taxon>SAR86 cluster</taxon>
    </lineage>
</organism>
<evidence type="ECO:0000256" key="9">
    <source>
        <dbReference type="RuleBase" id="RU003945"/>
    </source>
</evidence>
<dbReference type="InterPro" id="IPR047196">
    <property type="entry name" value="YidC_ALB_C"/>
</dbReference>
<comment type="caution">
    <text evidence="13">The sequence shown here is derived from an EMBL/GenBank/DDBJ whole genome shotgun (WGS) entry which is preliminary data.</text>
</comment>
<comment type="subcellular location">
    <subcellularLocation>
        <location evidence="1">Cell membrane</location>
        <topology evidence="1">Multi-pass membrane protein</topology>
    </subcellularLocation>
    <subcellularLocation>
        <location evidence="9">Membrane</location>
        <topology evidence="9">Multi-pass membrane protein</topology>
    </subcellularLocation>
</comment>
<evidence type="ECO:0000256" key="4">
    <source>
        <dbReference type="ARBA" id="ARBA00022692"/>
    </source>
</evidence>
<dbReference type="PANTHER" id="PTHR12428:SF65">
    <property type="entry name" value="CYTOCHROME C OXIDASE ASSEMBLY PROTEIN COX18, MITOCHONDRIAL"/>
    <property type="match status" value="1"/>
</dbReference>
<dbReference type="GO" id="GO:0051205">
    <property type="term" value="P:protein insertion into membrane"/>
    <property type="evidence" value="ECO:0007669"/>
    <property type="project" value="TreeGrafter"/>
</dbReference>
<gene>
    <name evidence="13" type="ORF">COA71_02745</name>
    <name evidence="12" type="ORF">COA71_07375</name>
</gene>
<dbReference type="PANTHER" id="PTHR12428">
    <property type="entry name" value="OXA1"/>
    <property type="match status" value="1"/>
</dbReference>
<evidence type="ECO:0000256" key="7">
    <source>
        <dbReference type="ARBA" id="ARBA00023136"/>
    </source>
</evidence>
<dbReference type="GO" id="GO:0032977">
    <property type="term" value="F:membrane insertase activity"/>
    <property type="evidence" value="ECO:0007669"/>
    <property type="project" value="InterPro"/>
</dbReference>
<reference evidence="13" key="2">
    <citation type="journal article" date="2018" name="ISME J.">
        <title>A dynamic microbial community with high functional redundancy inhabits the cold, oxic subseafloor aquifer.</title>
        <authorList>
            <person name="Tully B.J."/>
            <person name="Wheat C.G."/>
            <person name="Glazer B.T."/>
            <person name="Huber J.A."/>
        </authorList>
    </citation>
    <scope>NUCLEOTIDE SEQUENCE</scope>
    <source>
        <strain evidence="13">NORP41</strain>
    </source>
</reference>
<evidence type="ECO:0000259" key="11">
    <source>
        <dbReference type="Pfam" id="PF02096"/>
    </source>
</evidence>
<evidence type="ECO:0000256" key="5">
    <source>
        <dbReference type="ARBA" id="ARBA00022927"/>
    </source>
</evidence>
<feature type="transmembrane region" description="Helical" evidence="10">
    <location>
        <begin position="95"/>
        <end position="118"/>
    </location>
</feature>
<feature type="transmembrane region" description="Helical" evidence="10">
    <location>
        <begin position="138"/>
        <end position="158"/>
    </location>
</feature>
<sequence length="217" mass="24674">MELWAIWTNFLASCIDFFALQFGLTEAVSIILLTLVIRILLFPLSYNTAYNSQKNKIAMEKLKPELDVIKEKYADQPSEVMQKTMSLYKENGIKIFSKFTALNLVFQIFFGLGTYQAIRNTTLNSKFLWISNIANPDLLLAILVGVLTYISMAMLPTNADQNMEILYLVPVLIAVFMLISFPSALGLYWGTSTLVTISQQAILRFVFLKQSREQSKI</sequence>
<dbReference type="GO" id="GO:0015031">
    <property type="term" value="P:protein transport"/>
    <property type="evidence" value="ECO:0007669"/>
    <property type="project" value="UniProtKB-KW"/>
</dbReference>
<dbReference type="Pfam" id="PF02096">
    <property type="entry name" value="60KD_IMP"/>
    <property type="match status" value="1"/>
</dbReference>
<evidence type="ECO:0000313" key="13">
    <source>
        <dbReference type="EMBL" id="PCJ43800.1"/>
    </source>
</evidence>
<dbReference type="InterPro" id="IPR028055">
    <property type="entry name" value="YidC/Oxa/ALB_C"/>
</dbReference>
<evidence type="ECO:0000256" key="2">
    <source>
        <dbReference type="ARBA" id="ARBA00022448"/>
    </source>
</evidence>
<feature type="domain" description="Membrane insertase YidC/Oxa/ALB C-terminal" evidence="11">
    <location>
        <begin position="28"/>
        <end position="203"/>
    </location>
</feature>
<dbReference type="NCBIfam" id="TIGR03592">
    <property type="entry name" value="yidC_oxa1_cterm"/>
    <property type="match status" value="1"/>
</dbReference>
<evidence type="ECO:0000313" key="14">
    <source>
        <dbReference type="Proteomes" id="UP000228987"/>
    </source>
</evidence>
<dbReference type="InterPro" id="IPR001708">
    <property type="entry name" value="YidC/ALB3/OXA1/COX18"/>
</dbReference>
<comment type="similarity">
    <text evidence="9">Belongs to the OXA1/ALB3/YidC family.</text>
</comment>
<evidence type="ECO:0000256" key="8">
    <source>
        <dbReference type="ARBA" id="ARBA00023186"/>
    </source>
</evidence>
<dbReference type="EMBL" id="NVWI01000001">
    <property type="protein sequence ID" value="PCJ43800.1"/>
    <property type="molecule type" value="Genomic_DNA"/>
</dbReference>
<keyword evidence="3" id="KW-1003">Cell membrane</keyword>
<evidence type="ECO:0000256" key="1">
    <source>
        <dbReference type="ARBA" id="ARBA00004651"/>
    </source>
</evidence>
<dbReference type="Proteomes" id="UP000228987">
    <property type="component" value="Unassembled WGS sequence"/>
</dbReference>
<dbReference type="GO" id="GO:0005886">
    <property type="term" value="C:plasma membrane"/>
    <property type="evidence" value="ECO:0007669"/>
    <property type="project" value="UniProtKB-SubCell"/>
</dbReference>
<proteinExistence type="inferred from homology"/>
<keyword evidence="4 9" id="KW-0812">Transmembrane</keyword>
<keyword evidence="5" id="KW-0653">Protein transport</keyword>
<keyword evidence="6 10" id="KW-1133">Transmembrane helix</keyword>
<accession>A0A2A5CK59</accession>
<keyword evidence="7 10" id="KW-0472">Membrane</keyword>
<dbReference type="AlphaFoldDB" id="A0A2A5CK59"/>
<evidence type="ECO:0000256" key="3">
    <source>
        <dbReference type="ARBA" id="ARBA00022475"/>
    </source>
</evidence>